<proteinExistence type="predicted"/>
<organism evidence="3 4">
    <name type="scientific">Hyaloscypha variabilis (strain UAMH 11265 / GT02V1 / F)</name>
    <name type="common">Meliniomyces variabilis</name>
    <dbReference type="NCBI Taxonomy" id="1149755"/>
    <lineage>
        <taxon>Eukaryota</taxon>
        <taxon>Fungi</taxon>
        <taxon>Dikarya</taxon>
        <taxon>Ascomycota</taxon>
        <taxon>Pezizomycotina</taxon>
        <taxon>Leotiomycetes</taxon>
        <taxon>Helotiales</taxon>
        <taxon>Hyaloscyphaceae</taxon>
        <taxon>Hyaloscypha</taxon>
        <taxon>Hyaloscypha variabilis</taxon>
    </lineage>
</organism>
<feature type="compositionally biased region" description="Polar residues" evidence="1">
    <location>
        <begin position="72"/>
        <end position="87"/>
    </location>
</feature>
<evidence type="ECO:0008006" key="5">
    <source>
        <dbReference type="Google" id="ProtNLM"/>
    </source>
</evidence>
<dbReference type="EMBL" id="KZ613947">
    <property type="protein sequence ID" value="PMD39349.1"/>
    <property type="molecule type" value="Genomic_DNA"/>
</dbReference>
<sequence>MAYTIRRKHFDPQSTPPSSDQDISLGDHTEFSTNLFEDLDRDIELNPFPASFSQPAASENEQLLPAVSRLSATTPGTNQASTISTSSKSHEGPKNGNVSTDLTEPSKPPFSANGVGASPPTMPESTLWGVHWHEPAFITTMLLGGLAFALSHHFYYVSMNGQTAGDAAKQAWPIRFGTAFAFLVVACLHAATASAFVQYTWTIVRQEALKISSLDKLFGLTGNPAGLLSRELFDRARVALLFGVVFWCLGFAGVAPPATLTVKAENVTAEVFIPMLNFSLPSWDTSYRFWEPTSITNRIALQSAFSFDVVPLPHVVASQDWSYDIQFIGPTLQCRSADNSEQPYFDQIVSDFESQDSTFIYSQVNDTYWQTAEEGTGATRLIYSAWNTLKPPFGAPNNWNPTCDGIWVQTSTTSIVCTSVNATFDVTIASVGGAQQITQQNVQAIGNGSYSFTDTLEMEFNLEKGEAPMFNPWSLYLSHLFAMGNILQGNITLLEATFPESPYRWEFGNGSTNILASGLIACDEIYNSPFKNLESRADLSEIYGSISISGAVAYNNTFPAEPGMCRNGTLLRAIEDLANNVTISMLSSSSLASLDEVPRKITTSNTINVYQYDPLYLLLSYGIGLLYTFLAVVVGLCSLHFNGASHSISFSSILATTRNLDLDSLTHGSSLGALPLKKDIKKAKLKFGPLLDRSEMQIEHAGKENRLSGVQNPPHIAFGLEASVGQLIKGEIYI</sequence>
<feature type="transmembrane region" description="Helical" evidence="2">
    <location>
        <begin position="136"/>
        <end position="156"/>
    </location>
</feature>
<feature type="transmembrane region" description="Helical" evidence="2">
    <location>
        <begin position="176"/>
        <end position="197"/>
    </location>
</feature>
<feature type="region of interest" description="Disordered" evidence="1">
    <location>
        <begin position="1"/>
        <end position="31"/>
    </location>
</feature>
<protein>
    <recommendedName>
        <fullName evidence="5">Formylmethionine deformylase-like protein</fullName>
    </recommendedName>
</protein>
<keyword evidence="2" id="KW-1133">Transmembrane helix</keyword>
<name>A0A2J6RLJ0_HYAVF</name>
<feature type="transmembrane region" description="Helical" evidence="2">
    <location>
        <begin position="615"/>
        <end position="641"/>
    </location>
</feature>
<keyword evidence="4" id="KW-1185">Reference proteome</keyword>
<evidence type="ECO:0000313" key="3">
    <source>
        <dbReference type="EMBL" id="PMD39349.1"/>
    </source>
</evidence>
<feature type="compositionally biased region" description="Polar residues" evidence="1">
    <location>
        <begin position="12"/>
        <end position="22"/>
    </location>
</feature>
<evidence type="ECO:0000256" key="2">
    <source>
        <dbReference type="SAM" id="Phobius"/>
    </source>
</evidence>
<accession>A0A2J6RLJ0</accession>
<dbReference type="AlphaFoldDB" id="A0A2J6RLJ0"/>
<evidence type="ECO:0000313" key="4">
    <source>
        <dbReference type="Proteomes" id="UP000235786"/>
    </source>
</evidence>
<keyword evidence="2" id="KW-0472">Membrane</keyword>
<reference evidence="3 4" key="1">
    <citation type="submission" date="2016-04" db="EMBL/GenBank/DDBJ databases">
        <title>A degradative enzymes factory behind the ericoid mycorrhizal symbiosis.</title>
        <authorList>
            <consortium name="DOE Joint Genome Institute"/>
            <person name="Martino E."/>
            <person name="Morin E."/>
            <person name="Grelet G."/>
            <person name="Kuo A."/>
            <person name="Kohler A."/>
            <person name="Daghino S."/>
            <person name="Barry K."/>
            <person name="Choi C."/>
            <person name="Cichocki N."/>
            <person name="Clum A."/>
            <person name="Copeland A."/>
            <person name="Hainaut M."/>
            <person name="Haridas S."/>
            <person name="Labutti K."/>
            <person name="Lindquist E."/>
            <person name="Lipzen A."/>
            <person name="Khouja H.-R."/>
            <person name="Murat C."/>
            <person name="Ohm R."/>
            <person name="Olson A."/>
            <person name="Spatafora J."/>
            <person name="Veneault-Fourrey C."/>
            <person name="Henrissat B."/>
            <person name="Grigoriev I."/>
            <person name="Martin F."/>
            <person name="Perotto S."/>
        </authorList>
    </citation>
    <scope>NUCLEOTIDE SEQUENCE [LARGE SCALE GENOMIC DNA]</scope>
    <source>
        <strain evidence="3 4">F</strain>
    </source>
</reference>
<gene>
    <name evidence="3" type="ORF">L207DRAFT_491356</name>
</gene>
<dbReference type="PANTHER" id="PTHR35041:SF3">
    <property type="entry name" value="FORMYLMETHIONINE DEFORMYLASE-LIKE PROTEIN"/>
    <property type="match status" value="1"/>
</dbReference>
<dbReference type="OrthoDB" id="5340195at2759"/>
<feature type="transmembrane region" description="Helical" evidence="2">
    <location>
        <begin position="238"/>
        <end position="258"/>
    </location>
</feature>
<dbReference type="PANTHER" id="PTHR35041">
    <property type="entry name" value="MEDIATOR OF RNA POLYMERASE II TRANSCRIPTION SUBUNIT 1"/>
    <property type="match status" value="1"/>
</dbReference>
<keyword evidence="2" id="KW-0812">Transmembrane</keyword>
<dbReference type="STRING" id="1149755.A0A2J6RLJ0"/>
<feature type="region of interest" description="Disordered" evidence="1">
    <location>
        <begin position="72"/>
        <end position="118"/>
    </location>
</feature>
<dbReference type="Proteomes" id="UP000235786">
    <property type="component" value="Unassembled WGS sequence"/>
</dbReference>
<evidence type="ECO:0000256" key="1">
    <source>
        <dbReference type="SAM" id="MobiDB-lite"/>
    </source>
</evidence>